<name>A0A072NML8_SCHAZ</name>
<feature type="transmembrane region" description="Helical" evidence="6">
    <location>
        <begin position="211"/>
        <end position="232"/>
    </location>
</feature>
<dbReference type="PANTHER" id="PTHR10010">
    <property type="entry name" value="SOLUTE CARRIER FAMILY 34 SODIUM PHOSPHATE , MEMBER 2-RELATED"/>
    <property type="match status" value="1"/>
</dbReference>
<dbReference type="OrthoDB" id="9763003at2"/>
<comment type="caution">
    <text evidence="7">The sequence shown here is derived from an EMBL/GenBank/DDBJ whole genome shotgun (WGS) entry which is preliminary data.</text>
</comment>
<dbReference type="InterPro" id="IPR003841">
    <property type="entry name" value="Na/Pi_transpt"/>
</dbReference>
<evidence type="ECO:0000313" key="8">
    <source>
        <dbReference type="Proteomes" id="UP000027936"/>
    </source>
</evidence>
<feature type="transmembrane region" description="Helical" evidence="6">
    <location>
        <begin position="244"/>
        <end position="269"/>
    </location>
</feature>
<evidence type="ECO:0000256" key="6">
    <source>
        <dbReference type="SAM" id="Phobius"/>
    </source>
</evidence>
<feature type="transmembrane region" description="Helical" evidence="6">
    <location>
        <begin position="173"/>
        <end position="199"/>
    </location>
</feature>
<evidence type="ECO:0000256" key="1">
    <source>
        <dbReference type="ARBA" id="ARBA00004651"/>
    </source>
</evidence>
<dbReference type="RefSeq" id="WP_003332313.1">
    <property type="nucleotide sequence ID" value="NZ_JJRY01000009.1"/>
</dbReference>
<accession>A0A072NML8</accession>
<organism evidence="7 8">
    <name type="scientific">Schinkia azotoformans MEV2011</name>
    <dbReference type="NCBI Taxonomy" id="1348973"/>
    <lineage>
        <taxon>Bacteria</taxon>
        <taxon>Bacillati</taxon>
        <taxon>Bacillota</taxon>
        <taxon>Bacilli</taxon>
        <taxon>Bacillales</taxon>
        <taxon>Bacillaceae</taxon>
        <taxon>Calidifontibacillus/Schinkia group</taxon>
        <taxon>Schinkia</taxon>
    </lineage>
</organism>
<keyword evidence="4 6" id="KW-1133">Transmembrane helix</keyword>
<dbReference type="PANTHER" id="PTHR10010:SF46">
    <property type="entry name" value="SODIUM-DEPENDENT PHOSPHATE TRANSPORT PROTEIN 2B"/>
    <property type="match status" value="1"/>
</dbReference>
<sequence length="310" mass="32862">MINIITQFAIFIAIFLYGMTVMRIGLYNLSHKRLKQVLVNMTSTPLKGMIIGTLITAVLQSSSAVMVITIGFIAAGLLTFKQSIGIILGTNIGTTITTEFITIDLIYHAIMPLLLIGALLLFTRKLLSFNIGAILFGLGCLFVAMNGFETLAKPLSTIPVIHSSIELSNENNLIGVGLGTLLTAVIQSSSATTGIIMGFMSENLVTLSSGIAIVLGANIGTCVTAFIASIGANVESKLAAYAHIWLNVFGVILFYPFIKFLGAAAAMVTSLPDVQLAHVSVIFNVLSSIIALPLAGLLAKFILRMHGKQA</sequence>
<evidence type="ECO:0000256" key="2">
    <source>
        <dbReference type="ARBA" id="ARBA00022475"/>
    </source>
</evidence>
<dbReference type="PATRIC" id="fig|1348973.3.peg.2470"/>
<evidence type="ECO:0000256" key="3">
    <source>
        <dbReference type="ARBA" id="ARBA00022692"/>
    </source>
</evidence>
<keyword evidence="5 6" id="KW-0472">Membrane</keyword>
<gene>
    <name evidence="7" type="ORF">M670_02551</name>
</gene>
<evidence type="ECO:0000256" key="5">
    <source>
        <dbReference type="ARBA" id="ARBA00023136"/>
    </source>
</evidence>
<evidence type="ECO:0000256" key="4">
    <source>
        <dbReference type="ARBA" id="ARBA00022989"/>
    </source>
</evidence>
<dbReference type="EMBL" id="JJRY01000009">
    <property type="protein sequence ID" value="KEF38133.1"/>
    <property type="molecule type" value="Genomic_DNA"/>
</dbReference>
<feature type="transmembrane region" description="Helical" evidence="6">
    <location>
        <begin position="281"/>
        <end position="303"/>
    </location>
</feature>
<feature type="transmembrane region" description="Helical" evidence="6">
    <location>
        <begin position="6"/>
        <end position="26"/>
    </location>
</feature>
<protein>
    <submittedName>
        <fullName evidence="7">Na/Pi-cotransporter</fullName>
    </submittedName>
</protein>
<dbReference type="GO" id="GO:0044341">
    <property type="term" value="P:sodium-dependent phosphate transport"/>
    <property type="evidence" value="ECO:0007669"/>
    <property type="project" value="InterPro"/>
</dbReference>
<dbReference type="Proteomes" id="UP000027936">
    <property type="component" value="Unassembled WGS sequence"/>
</dbReference>
<dbReference type="AlphaFoldDB" id="A0A072NML8"/>
<dbReference type="InterPro" id="IPR004633">
    <property type="entry name" value="NaPi_cotrn-rel/YqeW-like"/>
</dbReference>
<dbReference type="NCBIfam" id="NF037997">
    <property type="entry name" value="Na_Pi_symport"/>
    <property type="match status" value="1"/>
</dbReference>
<feature type="transmembrane region" description="Helical" evidence="6">
    <location>
        <begin position="38"/>
        <end position="59"/>
    </location>
</feature>
<reference evidence="7 8" key="1">
    <citation type="submission" date="2014-04" db="EMBL/GenBank/DDBJ databases">
        <title>Draft genome sequence of Bacillus azotoformans MEV2011, a (co-) denitrifying strain unable to grow in the presence of oxygen.</title>
        <authorList>
            <person name="Nielsen M."/>
            <person name="Schreiber L."/>
            <person name="Finster K."/>
            <person name="Schramm A."/>
        </authorList>
    </citation>
    <scope>NUCLEOTIDE SEQUENCE [LARGE SCALE GENOMIC DNA]</scope>
    <source>
        <strain evidence="7 8">MEV2011</strain>
    </source>
</reference>
<dbReference type="GeneID" id="89468289"/>
<dbReference type="GO" id="GO:0005436">
    <property type="term" value="F:sodium:phosphate symporter activity"/>
    <property type="evidence" value="ECO:0007669"/>
    <property type="project" value="InterPro"/>
</dbReference>
<feature type="transmembrane region" description="Helical" evidence="6">
    <location>
        <begin position="100"/>
        <end position="123"/>
    </location>
</feature>
<dbReference type="Pfam" id="PF02690">
    <property type="entry name" value="Na_Pi_cotrans"/>
    <property type="match status" value="2"/>
</dbReference>
<dbReference type="NCBIfam" id="TIGR00704">
    <property type="entry name" value="NaPi_cotrn_rel"/>
    <property type="match status" value="1"/>
</dbReference>
<dbReference type="GO" id="GO:0005886">
    <property type="term" value="C:plasma membrane"/>
    <property type="evidence" value="ECO:0007669"/>
    <property type="project" value="UniProtKB-SubCell"/>
</dbReference>
<feature type="transmembrane region" description="Helical" evidence="6">
    <location>
        <begin position="129"/>
        <end position="152"/>
    </location>
</feature>
<proteinExistence type="predicted"/>
<keyword evidence="2" id="KW-1003">Cell membrane</keyword>
<comment type="subcellular location">
    <subcellularLocation>
        <location evidence="1">Cell membrane</location>
        <topology evidence="1">Multi-pass membrane protein</topology>
    </subcellularLocation>
</comment>
<feature type="transmembrane region" description="Helical" evidence="6">
    <location>
        <begin position="65"/>
        <end position="88"/>
    </location>
</feature>
<keyword evidence="3 6" id="KW-0812">Transmembrane</keyword>
<evidence type="ECO:0000313" key="7">
    <source>
        <dbReference type="EMBL" id="KEF38133.1"/>
    </source>
</evidence>